<proteinExistence type="predicted"/>
<dbReference type="AlphaFoldDB" id="A0A3M2X2Y3"/>
<dbReference type="Proteomes" id="UP000282378">
    <property type="component" value="Unassembled WGS sequence"/>
</dbReference>
<reference evidence="1 2" key="1">
    <citation type="submission" date="2018-08" db="EMBL/GenBank/DDBJ databases">
        <title>Recombination of ecologically and evolutionarily significant loci maintains genetic cohesion in the Pseudomonas syringae species complex.</title>
        <authorList>
            <person name="Dillon M."/>
            <person name="Thakur S."/>
            <person name="Almeida R.N.D."/>
            <person name="Weir B.S."/>
            <person name="Guttman D.S."/>
        </authorList>
    </citation>
    <scope>NUCLEOTIDE SEQUENCE [LARGE SCALE GENOMIC DNA]</scope>
    <source>
        <strain evidence="1 2">88_10</strain>
    </source>
</reference>
<protein>
    <submittedName>
        <fullName evidence="1">Uncharacterized protein</fullName>
    </submittedName>
</protein>
<name>A0A3M2X2Y3_PSEYM</name>
<sequence>MVIRPDRRPQPGATRSIFSGRRLRVSAPSPGNWRICGVPLLSRSPCTMLALPTKPEIKRVRGCS</sequence>
<gene>
    <name evidence="1" type="ORF">APX70_200441</name>
</gene>
<organism evidence="1 2">
    <name type="scientific">Pseudomonas syringae pv. maculicola</name>
    <dbReference type="NCBI Taxonomy" id="59511"/>
    <lineage>
        <taxon>Bacteria</taxon>
        <taxon>Pseudomonadati</taxon>
        <taxon>Pseudomonadota</taxon>
        <taxon>Gammaproteobacteria</taxon>
        <taxon>Pseudomonadales</taxon>
        <taxon>Pseudomonadaceae</taxon>
        <taxon>Pseudomonas</taxon>
    </lineage>
</organism>
<evidence type="ECO:0000313" key="1">
    <source>
        <dbReference type="EMBL" id="RML57725.1"/>
    </source>
</evidence>
<evidence type="ECO:0000313" key="2">
    <source>
        <dbReference type="Proteomes" id="UP000282378"/>
    </source>
</evidence>
<accession>A0A3M2X2Y3</accession>
<dbReference type="EMBL" id="RBNL01003124">
    <property type="protein sequence ID" value="RML57725.1"/>
    <property type="molecule type" value="Genomic_DNA"/>
</dbReference>
<comment type="caution">
    <text evidence="1">The sequence shown here is derived from an EMBL/GenBank/DDBJ whole genome shotgun (WGS) entry which is preliminary data.</text>
</comment>